<dbReference type="SUPFAM" id="SSF52058">
    <property type="entry name" value="L domain-like"/>
    <property type="match status" value="1"/>
</dbReference>
<name>A0A2K3N5J8_TRIPR</name>
<comment type="caution">
    <text evidence="3">The sequence shown here is derived from an EMBL/GenBank/DDBJ whole genome shotgun (WGS) entry which is preliminary data.</text>
</comment>
<dbReference type="ExpressionAtlas" id="A0A2K3N5J8">
    <property type="expression patterns" value="baseline"/>
</dbReference>
<feature type="non-terminal residue" evidence="3">
    <location>
        <position position="1"/>
    </location>
</feature>
<organism evidence="3 4">
    <name type="scientific">Trifolium pratense</name>
    <name type="common">Red clover</name>
    <dbReference type="NCBI Taxonomy" id="57577"/>
    <lineage>
        <taxon>Eukaryota</taxon>
        <taxon>Viridiplantae</taxon>
        <taxon>Streptophyta</taxon>
        <taxon>Embryophyta</taxon>
        <taxon>Tracheophyta</taxon>
        <taxon>Spermatophyta</taxon>
        <taxon>Magnoliopsida</taxon>
        <taxon>eudicotyledons</taxon>
        <taxon>Gunneridae</taxon>
        <taxon>Pentapetalae</taxon>
        <taxon>rosids</taxon>
        <taxon>fabids</taxon>
        <taxon>Fabales</taxon>
        <taxon>Fabaceae</taxon>
        <taxon>Papilionoideae</taxon>
        <taxon>50 kb inversion clade</taxon>
        <taxon>NPAAA clade</taxon>
        <taxon>Hologalegina</taxon>
        <taxon>IRL clade</taxon>
        <taxon>Trifolieae</taxon>
        <taxon>Trifolium</taxon>
    </lineage>
</organism>
<dbReference type="GO" id="GO:0006952">
    <property type="term" value="P:defense response"/>
    <property type="evidence" value="ECO:0007669"/>
    <property type="project" value="InterPro"/>
</dbReference>
<protein>
    <submittedName>
        <fullName evidence="3">Disease resistance protein (TIR-NBS-LRR class)</fullName>
    </submittedName>
</protein>
<dbReference type="Gene3D" id="3.80.10.10">
    <property type="entry name" value="Ribonuclease Inhibitor"/>
    <property type="match status" value="1"/>
</dbReference>
<dbReference type="InterPro" id="IPR042197">
    <property type="entry name" value="Apaf_helical"/>
</dbReference>
<evidence type="ECO:0000256" key="1">
    <source>
        <dbReference type="ARBA" id="ARBA00022737"/>
    </source>
</evidence>
<feature type="domain" description="Disease resistance protein Roq1-like winged-helix" evidence="2">
    <location>
        <begin position="63"/>
        <end position="120"/>
    </location>
</feature>
<dbReference type="InterPro" id="IPR044974">
    <property type="entry name" value="Disease_R_plants"/>
</dbReference>
<dbReference type="InterPro" id="IPR058192">
    <property type="entry name" value="WHD_ROQ1-like"/>
</dbReference>
<dbReference type="AlphaFoldDB" id="A0A2K3N5J8"/>
<reference evidence="3 4" key="1">
    <citation type="journal article" date="2014" name="Am. J. Bot.">
        <title>Genome assembly and annotation for red clover (Trifolium pratense; Fabaceae).</title>
        <authorList>
            <person name="Istvanek J."/>
            <person name="Jaros M."/>
            <person name="Krenek A."/>
            <person name="Repkova J."/>
        </authorList>
    </citation>
    <scope>NUCLEOTIDE SEQUENCE [LARGE SCALE GENOMIC DNA]</scope>
    <source>
        <strain evidence="4">cv. Tatra</strain>
        <tissue evidence="3">Young leaves</tissue>
    </source>
</reference>
<dbReference type="Gene3D" id="1.10.8.430">
    <property type="entry name" value="Helical domain of apoptotic protease-activating factors"/>
    <property type="match status" value="1"/>
</dbReference>
<evidence type="ECO:0000313" key="4">
    <source>
        <dbReference type="Proteomes" id="UP000236291"/>
    </source>
</evidence>
<reference evidence="3 4" key="2">
    <citation type="journal article" date="2017" name="Front. Plant Sci.">
        <title>Gene Classification and Mining of Molecular Markers Useful in Red Clover (Trifolium pratense) Breeding.</title>
        <authorList>
            <person name="Istvanek J."/>
            <person name="Dluhosova J."/>
            <person name="Dluhos P."/>
            <person name="Patkova L."/>
            <person name="Nedelnik J."/>
            <person name="Repkova J."/>
        </authorList>
    </citation>
    <scope>NUCLEOTIDE SEQUENCE [LARGE SCALE GENOMIC DNA]</scope>
    <source>
        <strain evidence="4">cv. Tatra</strain>
        <tissue evidence="3">Young leaves</tissue>
    </source>
</reference>
<proteinExistence type="predicted"/>
<gene>
    <name evidence="3" type="ORF">L195_g021563</name>
</gene>
<dbReference type="EMBL" id="ASHM01016507">
    <property type="protein sequence ID" value="PNX98321.1"/>
    <property type="molecule type" value="Genomic_DNA"/>
</dbReference>
<dbReference type="SUPFAM" id="SSF52540">
    <property type="entry name" value="P-loop containing nucleoside triphosphate hydrolases"/>
    <property type="match status" value="1"/>
</dbReference>
<dbReference type="PANTHER" id="PTHR11017">
    <property type="entry name" value="LEUCINE-RICH REPEAT-CONTAINING PROTEIN"/>
    <property type="match status" value="1"/>
</dbReference>
<dbReference type="InterPro" id="IPR027417">
    <property type="entry name" value="P-loop_NTPase"/>
</dbReference>
<dbReference type="STRING" id="57577.A0A2K3N5J8"/>
<dbReference type="InterPro" id="IPR032675">
    <property type="entry name" value="LRR_dom_sf"/>
</dbReference>
<dbReference type="Pfam" id="PF23282">
    <property type="entry name" value="WHD_ROQ1"/>
    <property type="match status" value="1"/>
</dbReference>
<dbReference type="PRINTS" id="PR00364">
    <property type="entry name" value="DISEASERSIST"/>
</dbReference>
<dbReference type="Proteomes" id="UP000236291">
    <property type="component" value="Unassembled WGS sequence"/>
</dbReference>
<accession>A0A2K3N5J8</accession>
<evidence type="ECO:0000313" key="3">
    <source>
        <dbReference type="EMBL" id="PNX98321.1"/>
    </source>
</evidence>
<sequence length="555" mass="62635">SELSRNVVAYCGGLPLAREVLGSYLYKRTKEEWESVLSKLERIPNDQVHEKLRISYDGLKDDMEKDIFLDIFCFFIGKDRGYVTEILNGGGLHAVIGIVILIERSLVKIEKNNKLGMHDLPTTWVHWQEFAYNYIPDDFYLGNIVVIDLKHSNIEQVWNESKLLWNLKILNLSHSKYLKSTPDFSKSPNLEKLIMKDCPKLSEVHQSIGDLNHLLLINLKDCTSLNNLPKKIYKLKSLKTLILSGCSKIDRLEEDIVQMESLTTLIAKDTAIKEGLTSNDSSDFFLPSGNHPSWLAYTGDGPSAQFQVPENIDCDMKGIILCVVYSSSSENIGAESLTSVLIINYTKYTIQIYKHDTVISFNDEDWKNVTSSLEPGDDVEIFVVFGGGVIVKETAVYLIYGQSITTDFEQSIIMEVEPSTNMEMEPSAEVNVQLSPKMEVQPSLNLKVEASITMEIEHSIAMEVESSTNMEMEPLEEVKFQPSPKVDMQPSPNVKVEASTVVRIDPSPQVKMQSSLIMEMKPSPKLNKSIFTRLGKRMGACLCLNQHRDKGLNNF</sequence>
<keyword evidence="1" id="KW-0677">Repeat</keyword>
<evidence type="ECO:0000259" key="2">
    <source>
        <dbReference type="Pfam" id="PF23282"/>
    </source>
</evidence>
<dbReference type="PANTHER" id="PTHR11017:SF560">
    <property type="entry name" value="RESISTANCE PROTEIN (TIR-NBS-LRR CLASS), PUTATIVE-RELATED"/>
    <property type="match status" value="1"/>
</dbReference>